<comment type="caution">
    <text evidence="8">The sequence shown here is derived from an EMBL/GenBank/DDBJ whole genome shotgun (WGS) entry which is preliminary data.</text>
</comment>
<evidence type="ECO:0000313" key="9">
    <source>
        <dbReference type="Proteomes" id="UP001235966"/>
    </source>
</evidence>
<dbReference type="InterPro" id="IPR046818">
    <property type="entry name" value="MmeI_C"/>
</dbReference>
<evidence type="ECO:0000313" key="8">
    <source>
        <dbReference type="EMBL" id="MDP9800081.1"/>
    </source>
</evidence>
<dbReference type="Pfam" id="PF20467">
    <property type="entry name" value="MmeI_C"/>
    <property type="match status" value="1"/>
</dbReference>
<sequence>MENKVLAELAHQQTSLVFEEIGTPLKVSLDQFYGIEINDFAVNVAMTALWIAELQANAEAQTIVTQQIEDLPLADKAHIVSGNALQIEWESVFPPSKASYIIGNPPFIGYSRLDADQKADRLAIFGKSGGVLDYVACWYRKAADYMRANQAIEAAFVSTNSICQGQQVAPLWKPIFDAGVVINFAHRTFVWANEAEHQAHVFCVIVSFSYTERDEKWVWTYRRPTADEREEYGLAGRAQIADRSRVRHLNGYLADAPDVFLDRRSKPISDVPEMSAGGKPTEGGHLLLSPEERTDLIRREPQAEKWIRKFSMGAEFIKGLDRYCLWLVDATPADLRSMPLVLERVKAVRETRRKSTKKATQAKAETPWRFDEIRYGGEGAYIGVPKVSSERRKYIPMGFVTDGMIPGDKLYFIPSDSLYVFGVLMSRVHNAWMRVVGGRLKSDYSYGNTTIYNNLVWPTPSSGQKTEIEAAAQAVLDARAAYPGSSLADLYDPDNDFLYPQLVAAHRRLDVAVEAAYGFEPGVSEEQIVAHLFELYNHAVNR</sequence>
<evidence type="ECO:0000259" key="6">
    <source>
        <dbReference type="Pfam" id="PF20467"/>
    </source>
</evidence>
<evidence type="ECO:0000259" key="7">
    <source>
        <dbReference type="Pfam" id="PF20473"/>
    </source>
</evidence>
<dbReference type="InterPro" id="IPR029063">
    <property type="entry name" value="SAM-dependent_MTases_sf"/>
</dbReference>
<organism evidence="8 9">
    <name type="scientific">Arcanobacterium wilhelmae</name>
    <dbReference type="NCBI Taxonomy" id="1803177"/>
    <lineage>
        <taxon>Bacteria</taxon>
        <taxon>Bacillati</taxon>
        <taxon>Actinomycetota</taxon>
        <taxon>Actinomycetes</taxon>
        <taxon>Actinomycetales</taxon>
        <taxon>Actinomycetaceae</taxon>
        <taxon>Arcanobacterium</taxon>
    </lineage>
</organism>
<name>A0ABT9N8Q3_9ACTO</name>
<gene>
    <name evidence="8" type="ORF">J2S49_000157</name>
</gene>
<dbReference type="InterPro" id="IPR046816">
    <property type="entry name" value="MmeI_Mtase"/>
</dbReference>
<comment type="catalytic activity">
    <reaction evidence="4">
        <text>a 2'-deoxyadenosine in DNA + S-adenosyl-L-methionine = an N(6)-methyl-2'-deoxyadenosine in DNA + S-adenosyl-L-homocysteine + H(+)</text>
        <dbReference type="Rhea" id="RHEA:15197"/>
        <dbReference type="Rhea" id="RHEA-COMP:12418"/>
        <dbReference type="Rhea" id="RHEA-COMP:12419"/>
        <dbReference type="ChEBI" id="CHEBI:15378"/>
        <dbReference type="ChEBI" id="CHEBI:57856"/>
        <dbReference type="ChEBI" id="CHEBI:59789"/>
        <dbReference type="ChEBI" id="CHEBI:90615"/>
        <dbReference type="ChEBI" id="CHEBI:90616"/>
        <dbReference type="EC" id="2.1.1.72"/>
    </reaction>
</comment>
<feature type="domain" description="MmeI-like C-terminal" evidence="6">
    <location>
        <begin position="463"/>
        <end position="538"/>
    </location>
</feature>
<dbReference type="InterPro" id="IPR002052">
    <property type="entry name" value="DNA_methylase_N6_adenine_CS"/>
</dbReference>
<evidence type="ECO:0000256" key="2">
    <source>
        <dbReference type="ARBA" id="ARBA00022603"/>
    </source>
</evidence>
<dbReference type="PROSITE" id="PS00092">
    <property type="entry name" value="N6_MTASE"/>
    <property type="match status" value="1"/>
</dbReference>
<keyword evidence="3" id="KW-0808">Transferase</keyword>
<evidence type="ECO:0000256" key="3">
    <source>
        <dbReference type="ARBA" id="ARBA00022679"/>
    </source>
</evidence>
<dbReference type="InterPro" id="IPR050953">
    <property type="entry name" value="N4_N6_ade-DNA_methylase"/>
</dbReference>
<dbReference type="SUPFAM" id="SSF53335">
    <property type="entry name" value="S-adenosyl-L-methionine-dependent methyltransferases"/>
    <property type="match status" value="1"/>
</dbReference>
<protein>
    <recommendedName>
        <fullName evidence="1">site-specific DNA-methyltransferase (adenine-specific)</fullName>
        <ecNumber evidence="1">2.1.1.72</ecNumber>
    </recommendedName>
</protein>
<feature type="domain" description="MmeI-like DNA-methyltransferase" evidence="7">
    <location>
        <begin position="2"/>
        <end position="217"/>
    </location>
</feature>
<feature type="domain" description="MmeI-like target recognition" evidence="5">
    <location>
        <begin position="256"/>
        <end position="459"/>
    </location>
</feature>
<reference evidence="8 9" key="1">
    <citation type="submission" date="2023-07" db="EMBL/GenBank/DDBJ databases">
        <title>Sequencing the genomes of 1000 actinobacteria strains.</title>
        <authorList>
            <person name="Klenk H.-P."/>
        </authorList>
    </citation>
    <scope>NUCLEOTIDE SEQUENCE [LARGE SCALE GENOMIC DNA]</scope>
    <source>
        <strain evidence="8 9">DSM 102162</strain>
    </source>
</reference>
<keyword evidence="2" id="KW-0489">Methyltransferase</keyword>
<dbReference type="Proteomes" id="UP001235966">
    <property type="component" value="Unassembled WGS sequence"/>
</dbReference>
<dbReference type="Gene3D" id="3.40.50.150">
    <property type="entry name" value="Vaccinia Virus protein VP39"/>
    <property type="match status" value="1"/>
</dbReference>
<dbReference type="EC" id="2.1.1.72" evidence="1"/>
<keyword evidence="9" id="KW-1185">Reference proteome</keyword>
<dbReference type="InterPro" id="IPR046820">
    <property type="entry name" value="MmeI_TRD"/>
</dbReference>
<dbReference type="Pfam" id="PF20473">
    <property type="entry name" value="MmeI_Mtase"/>
    <property type="match status" value="1"/>
</dbReference>
<dbReference type="PANTHER" id="PTHR33841">
    <property type="entry name" value="DNA METHYLTRANSFERASE YEEA-RELATED"/>
    <property type="match status" value="1"/>
</dbReference>
<accession>A0ABT9N8Q3</accession>
<dbReference type="EMBL" id="JAUSQW010000001">
    <property type="protein sequence ID" value="MDP9800081.1"/>
    <property type="molecule type" value="Genomic_DNA"/>
</dbReference>
<dbReference type="PANTHER" id="PTHR33841:SF1">
    <property type="entry name" value="DNA METHYLTRANSFERASE A"/>
    <property type="match status" value="1"/>
</dbReference>
<evidence type="ECO:0000256" key="4">
    <source>
        <dbReference type="ARBA" id="ARBA00047942"/>
    </source>
</evidence>
<evidence type="ECO:0000259" key="5">
    <source>
        <dbReference type="Pfam" id="PF20466"/>
    </source>
</evidence>
<evidence type="ECO:0000256" key="1">
    <source>
        <dbReference type="ARBA" id="ARBA00011900"/>
    </source>
</evidence>
<dbReference type="Pfam" id="PF20466">
    <property type="entry name" value="MmeI_TRD"/>
    <property type="match status" value="1"/>
</dbReference>
<proteinExistence type="predicted"/>